<gene>
    <name evidence="1" type="ORF">ElyMa_000412700</name>
</gene>
<protein>
    <submittedName>
        <fullName evidence="1">Uncharacterized protein</fullName>
    </submittedName>
</protein>
<evidence type="ECO:0000313" key="2">
    <source>
        <dbReference type="Proteomes" id="UP000762676"/>
    </source>
</evidence>
<accession>A0AAV4FLL3</accession>
<dbReference type="AlphaFoldDB" id="A0AAV4FLL3"/>
<reference evidence="1 2" key="1">
    <citation type="journal article" date="2021" name="Elife">
        <title>Chloroplast acquisition without the gene transfer in kleptoplastic sea slugs, Plakobranchus ocellatus.</title>
        <authorList>
            <person name="Maeda T."/>
            <person name="Takahashi S."/>
            <person name="Yoshida T."/>
            <person name="Shimamura S."/>
            <person name="Takaki Y."/>
            <person name="Nagai Y."/>
            <person name="Toyoda A."/>
            <person name="Suzuki Y."/>
            <person name="Arimoto A."/>
            <person name="Ishii H."/>
            <person name="Satoh N."/>
            <person name="Nishiyama T."/>
            <person name="Hasebe M."/>
            <person name="Maruyama T."/>
            <person name="Minagawa J."/>
            <person name="Obokata J."/>
            <person name="Shigenobu S."/>
        </authorList>
    </citation>
    <scope>NUCLEOTIDE SEQUENCE [LARGE SCALE GENOMIC DNA]</scope>
</reference>
<sequence>MRKDLISPLHKDCTNVGAKSMEEYNPNQKSTVTEPFAVRRKKQSMNACIASDRSGFLDNLNYLAPGFSYQNYLTALGIDERNSFFPYEYITHLNLKRAYISSRGVF</sequence>
<proteinExistence type="predicted"/>
<dbReference type="Proteomes" id="UP000762676">
    <property type="component" value="Unassembled WGS sequence"/>
</dbReference>
<keyword evidence="2" id="KW-1185">Reference proteome</keyword>
<organism evidence="1 2">
    <name type="scientific">Elysia marginata</name>
    <dbReference type="NCBI Taxonomy" id="1093978"/>
    <lineage>
        <taxon>Eukaryota</taxon>
        <taxon>Metazoa</taxon>
        <taxon>Spiralia</taxon>
        <taxon>Lophotrochozoa</taxon>
        <taxon>Mollusca</taxon>
        <taxon>Gastropoda</taxon>
        <taxon>Heterobranchia</taxon>
        <taxon>Euthyneura</taxon>
        <taxon>Panpulmonata</taxon>
        <taxon>Sacoglossa</taxon>
        <taxon>Placobranchoidea</taxon>
        <taxon>Plakobranchidae</taxon>
        <taxon>Elysia</taxon>
    </lineage>
</organism>
<evidence type="ECO:0000313" key="1">
    <source>
        <dbReference type="EMBL" id="GFR73740.1"/>
    </source>
</evidence>
<comment type="caution">
    <text evidence="1">The sequence shown here is derived from an EMBL/GenBank/DDBJ whole genome shotgun (WGS) entry which is preliminary data.</text>
</comment>
<name>A0AAV4FLL3_9GAST</name>
<dbReference type="EMBL" id="BMAT01000811">
    <property type="protein sequence ID" value="GFR73740.1"/>
    <property type="molecule type" value="Genomic_DNA"/>
</dbReference>